<dbReference type="STRING" id="187101.VC03_00530"/>
<dbReference type="AlphaFoldDB" id="A0A0E3UTG6"/>
<evidence type="ECO:0000256" key="2">
    <source>
        <dbReference type="ARBA" id="ARBA00022980"/>
    </source>
</evidence>
<dbReference type="GO" id="GO:0003735">
    <property type="term" value="F:structural constituent of ribosome"/>
    <property type="evidence" value="ECO:0007669"/>
    <property type="project" value="InterPro"/>
</dbReference>
<dbReference type="Proteomes" id="UP000033103">
    <property type="component" value="Chromosome"/>
</dbReference>
<dbReference type="PANTHER" id="PTHR11620">
    <property type="entry name" value="60S RIBOSOMAL PROTEIN L23A"/>
    <property type="match status" value="1"/>
</dbReference>
<dbReference type="PATRIC" id="fig|1069640.6.peg.99"/>
<keyword evidence="3 4" id="KW-0687">Ribonucleoprotein</keyword>
<evidence type="ECO:0000256" key="4">
    <source>
        <dbReference type="HAMAP-Rule" id="MF_01369"/>
    </source>
</evidence>
<keyword evidence="4" id="KW-0694">RNA-binding</keyword>
<proteinExistence type="inferred from homology"/>
<dbReference type="OrthoDB" id="9793353at2"/>
<dbReference type="HAMAP" id="MF_01369_B">
    <property type="entry name" value="Ribosomal_uL23_B"/>
    <property type="match status" value="1"/>
</dbReference>
<dbReference type="RefSeq" id="WP_046328185.1">
    <property type="nucleotide sequence ID" value="NZ_CAUPIC010000007.1"/>
</dbReference>
<dbReference type="InterPro" id="IPR012677">
    <property type="entry name" value="Nucleotide-bd_a/b_plait_sf"/>
</dbReference>
<name>A0A0E3UTG6_9FUSO</name>
<keyword evidence="4" id="KW-0699">rRNA-binding</keyword>
<dbReference type="KEGG" id="sns:VC03_00530"/>
<dbReference type="InterPro" id="IPR012678">
    <property type="entry name" value="Ribosomal_uL23/eL15/eS24_sf"/>
</dbReference>
<evidence type="ECO:0000313" key="5">
    <source>
        <dbReference type="EMBL" id="AKC95079.1"/>
    </source>
</evidence>
<dbReference type="InterPro" id="IPR013025">
    <property type="entry name" value="Ribosomal_uL23-like"/>
</dbReference>
<dbReference type="HOGENOM" id="CLU_037562_3_2_0"/>
<dbReference type="GO" id="GO:0006412">
    <property type="term" value="P:translation"/>
    <property type="evidence" value="ECO:0007669"/>
    <property type="project" value="UniProtKB-UniRule"/>
</dbReference>
<evidence type="ECO:0000313" key="6">
    <source>
        <dbReference type="Proteomes" id="UP000033103"/>
    </source>
</evidence>
<dbReference type="Gene3D" id="3.30.70.330">
    <property type="match status" value="1"/>
</dbReference>
<gene>
    <name evidence="4" type="primary">rplW</name>
    <name evidence="5" type="ORF">VC03_00530</name>
</gene>
<dbReference type="NCBIfam" id="NF004363">
    <property type="entry name" value="PRK05738.2-4"/>
    <property type="match status" value="1"/>
</dbReference>
<accession>A0A0E3UTG6</accession>
<comment type="similarity">
    <text evidence="1 4">Belongs to the universal ribosomal protein uL23 family.</text>
</comment>
<dbReference type="SUPFAM" id="SSF54189">
    <property type="entry name" value="Ribosomal proteins S24e, L23 and L15e"/>
    <property type="match status" value="1"/>
</dbReference>
<keyword evidence="2 4" id="KW-0689">Ribosomal protein</keyword>
<protein>
    <recommendedName>
        <fullName evidence="4">Large ribosomal subunit protein uL23</fullName>
    </recommendedName>
</protein>
<comment type="subunit">
    <text evidence="4">Part of the 50S ribosomal subunit. Contacts protein L29, and trigger factor when it is bound to the ribosome.</text>
</comment>
<dbReference type="GO" id="GO:0005840">
    <property type="term" value="C:ribosome"/>
    <property type="evidence" value="ECO:0007669"/>
    <property type="project" value="UniProtKB-KW"/>
</dbReference>
<keyword evidence="6" id="KW-1185">Reference proteome</keyword>
<sequence>MNIYDIIKKPILNTEKARDLMNTNEYVFVVDKKANKLQIKEAVEKLFKVKVLSVNTLNTKPIKARSRMTVYTISGYKKAIVKLADGEKISAYEM</sequence>
<dbReference type="GO" id="GO:1990904">
    <property type="term" value="C:ribonucleoprotein complex"/>
    <property type="evidence" value="ECO:0007669"/>
    <property type="project" value="UniProtKB-KW"/>
</dbReference>
<dbReference type="GO" id="GO:0019843">
    <property type="term" value="F:rRNA binding"/>
    <property type="evidence" value="ECO:0007669"/>
    <property type="project" value="UniProtKB-UniRule"/>
</dbReference>
<organism evidence="5 6">
    <name type="scientific">Sneathia vaginalis</name>
    <dbReference type="NCBI Taxonomy" id="187101"/>
    <lineage>
        <taxon>Bacteria</taxon>
        <taxon>Fusobacteriati</taxon>
        <taxon>Fusobacteriota</taxon>
        <taxon>Fusobacteriia</taxon>
        <taxon>Fusobacteriales</taxon>
        <taxon>Leptotrichiaceae</taxon>
        <taxon>Sneathia</taxon>
    </lineage>
</organism>
<evidence type="ECO:0000256" key="1">
    <source>
        <dbReference type="ARBA" id="ARBA00006700"/>
    </source>
</evidence>
<dbReference type="Pfam" id="PF00276">
    <property type="entry name" value="Ribosomal_L23"/>
    <property type="match status" value="1"/>
</dbReference>
<reference evidence="5 6" key="1">
    <citation type="journal article" date="2012" name="BMC Genomics">
        <title>Genomic sequence analysis and characterization of Sneathia amnii sp. nov.</title>
        <authorList>
            <consortium name="Vaginal Microbiome Consortium (additional members)"/>
            <person name="Harwich M.D.Jr."/>
            <person name="Serrano M.G."/>
            <person name="Fettweis J.M."/>
            <person name="Alves J.M."/>
            <person name="Reimers M.A."/>
            <person name="Buck G.A."/>
            <person name="Jefferson K.K."/>
        </authorList>
    </citation>
    <scope>NUCLEOTIDE SEQUENCE [LARGE SCALE GENOMIC DNA]</scope>
    <source>
        <strain evidence="5 6">SN35</strain>
    </source>
</reference>
<evidence type="ECO:0000256" key="3">
    <source>
        <dbReference type="ARBA" id="ARBA00023274"/>
    </source>
</evidence>
<comment type="function">
    <text evidence="4">One of the early assembly proteins it binds 23S rRNA. One of the proteins that surrounds the polypeptide exit tunnel on the outside of the ribosome. Forms the main docking site for trigger factor binding to the ribosome.</text>
</comment>
<dbReference type="EMBL" id="CP011280">
    <property type="protein sequence ID" value="AKC95079.1"/>
    <property type="molecule type" value="Genomic_DNA"/>
</dbReference>